<dbReference type="AlphaFoldDB" id="A0A6M3ZVB3"/>
<proteinExistence type="predicted"/>
<dbReference type="Proteomes" id="UP000501648">
    <property type="component" value="Chromosome"/>
</dbReference>
<organism evidence="1 2">
    <name type="scientific">Herbaspirillum rubrisubalbicans Os34</name>
    <dbReference type="NCBI Taxonomy" id="1235827"/>
    <lineage>
        <taxon>Bacteria</taxon>
        <taxon>Pseudomonadati</taxon>
        <taxon>Pseudomonadota</taxon>
        <taxon>Betaproteobacteria</taxon>
        <taxon>Burkholderiales</taxon>
        <taxon>Oxalobacteraceae</taxon>
        <taxon>Herbaspirillum</taxon>
    </lineage>
</organism>
<accession>A0A6M3ZVB3</accession>
<dbReference type="RefSeq" id="WP_017452235.1">
    <property type="nucleotide sequence ID" value="NZ_CP008956.1"/>
</dbReference>
<dbReference type="EMBL" id="CP008956">
    <property type="protein sequence ID" value="QJQ02527.1"/>
    <property type="molecule type" value="Genomic_DNA"/>
</dbReference>
<evidence type="ECO:0000313" key="1">
    <source>
        <dbReference type="EMBL" id="QJQ02527.1"/>
    </source>
</evidence>
<reference evidence="1 2" key="1">
    <citation type="journal article" date="2012" name="J. Bacteriol.">
        <title>Genome sequence of the pathogenic Herbaspirillum seropedicae strain Os34, isolated from rice roots.</title>
        <authorList>
            <person name="Ye W."/>
            <person name="Ye S."/>
            <person name="Liu J."/>
            <person name="Chang S."/>
            <person name="Chen M."/>
            <person name="Zhu B."/>
            <person name="Guo L."/>
            <person name="An Q."/>
        </authorList>
    </citation>
    <scope>NUCLEOTIDE SEQUENCE [LARGE SCALE GENOMIC DNA]</scope>
    <source>
        <strain evidence="1 2">Os34</strain>
    </source>
</reference>
<name>A0A6M3ZVB3_9BURK</name>
<sequence length="140" mass="16189">MENLHQQLVELRNQQDQLRYLAEINLLIASRIARCLMGYLLNCPYGLMSNSTVLQSYADLLRTLRDRGVISADLYSKLISIQEKCDTHMISTMVALPQQQRLDLLTLVEDSLLELDAEFSALLMLLKHDVYCSFQNMQRH</sequence>
<evidence type="ECO:0000313" key="2">
    <source>
        <dbReference type="Proteomes" id="UP000501648"/>
    </source>
</evidence>
<gene>
    <name evidence="1" type="ORF">C798_20555</name>
</gene>
<protein>
    <submittedName>
        <fullName evidence="1">Uncharacterized protein</fullName>
    </submittedName>
</protein>